<accession>A0A8S2WFM4</accession>
<dbReference type="GO" id="GO:0016714">
    <property type="term" value="F:oxidoreductase activity, acting on paired donors, with incorporation or reduction of molecular oxygen, reduced pteridine as one donor, and incorporation of one atom of oxygen"/>
    <property type="evidence" value="ECO:0007669"/>
    <property type="project" value="InterPro"/>
</dbReference>
<evidence type="ECO:0000313" key="4">
    <source>
        <dbReference type="Proteomes" id="UP000676336"/>
    </source>
</evidence>
<feature type="domain" description="Biopterin-dependent aromatic amino acid hydroxylase family profile" evidence="1">
    <location>
        <begin position="1"/>
        <end position="61"/>
    </location>
</feature>
<name>A0A8S2WFM4_9BILA</name>
<proteinExistence type="predicted"/>
<dbReference type="GO" id="GO:0005506">
    <property type="term" value="F:iron ion binding"/>
    <property type="evidence" value="ECO:0007669"/>
    <property type="project" value="InterPro"/>
</dbReference>
<dbReference type="PROSITE" id="PS51410">
    <property type="entry name" value="BH4_AAA_HYDROXYL_2"/>
    <property type="match status" value="1"/>
</dbReference>
<comment type="caution">
    <text evidence="3">The sequence shown here is derived from an EMBL/GenBank/DDBJ whole genome shotgun (WGS) entry which is preliminary data.</text>
</comment>
<dbReference type="EMBL" id="CAJOBI010065025">
    <property type="protein sequence ID" value="CAF4432201.1"/>
    <property type="molecule type" value="Genomic_DNA"/>
</dbReference>
<gene>
    <name evidence="2" type="ORF">SMN809_LOCUS31855</name>
    <name evidence="3" type="ORF">SMN809_LOCUS31875</name>
</gene>
<feature type="non-terminal residue" evidence="3">
    <location>
        <position position="1"/>
    </location>
</feature>
<dbReference type="InterPro" id="IPR036951">
    <property type="entry name" value="ArAA_hydroxylase_sf"/>
</dbReference>
<dbReference type="InterPro" id="IPR036329">
    <property type="entry name" value="Aro-AA_hydroxylase_C_sf"/>
</dbReference>
<protein>
    <recommendedName>
        <fullName evidence="1">Biopterin-dependent aromatic amino acid hydroxylase family profile domain-containing protein</fullName>
    </recommendedName>
</protein>
<dbReference type="Pfam" id="PF00351">
    <property type="entry name" value="Biopterin_H"/>
    <property type="match status" value="1"/>
</dbReference>
<dbReference type="GO" id="GO:0009072">
    <property type="term" value="P:aromatic amino acid metabolic process"/>
    <property type="evidence" value="ECO:0007669"/>
    <property type="project" value="InterPro"/>
</dbReference>
<dbReference type="Gene3D" id="1.10.800.10">
    <property type="entry name" value="Aromatic amino acid hydroxylase"/>
    <property type="match status" value="1"/>
</dbReference>
<evidence type="ECO:0000313" key="2">
    <source>
        <dbReference type="EMBL" id="CAF4431767.1"/>
    </source>
</evidence>
<dbReference type="AlphaFoldDB" id="A0A8S2WFM4"/>
<dbReference type="InterPro" id="IPR019774">
    <property type="entry name" value="Aromatic-AA_hydroxylase_C"/>
</dbReference>
<sequence>KPSIMPFDPFRASIQPYPITSYQPTYFLAESFKDAKEKLRYEIHGEKISFEFTFPISDSMP</sequence>
<dbReference type="Proteomes" id="UP000676336">
    <property type="component" value="Unassembled WGS sequence"/>
</dbReference>
<organism evidence="3 4">
    <name type="scientific">Rotaria magnacalcarata</name>
    <dbReference type="NCBI Taxonomy" id="392030"/>
    <lineage>
        <taxon>Eukaryota</taxon>
        <taxon>Metazoa</taxon>
        <taxon>Spiralia</taxon>
        <taxon>Gnathifera</taxon>
        <taxon>Rotifera</taxon>
        <taxon>Eurotatoria</taxon>
        <taxon>Bdelloidea</taxon>
        <taxon>Philodinida</taxon>
        <taxon>Philodinidae</taxon>
        <taxon>Rotaria</taxon>
    </lineage>
</organism>
<dbReference type="EMBL" id="CAJOBI010064932">
    <property type="protein sequence ID" value="CAF4431767.1"/>
    <property type="molecule type" value="Genomic_DNA"/>
</dbReference>
<reference evidence="3" key="1">
    <citation type="submission" date="2021-02" db="EMBL/GenBank/DDBJ databases">
        <authorList>
            <person name="Nowell W R."/>
        </authorList>
    </citation>
    <scope>NUCLEOTIDE SEQUENCE</scope>
</reference>
<evidence type="ECO:0000313" key="3">
    <source>
        <dbReference type="EMBL" id="CAF4432201.1"/>
    </source>
</evidence>
<evidence type="ECO:0000259" key="1">
    <source>
        <dbReference type="PROSITE" id="PS51410"/>
    </source>
</evidence>
<dbReference type="SUPFAM" id="SSF56534">
    <property type="entry name" value="Aromatic aminoacid monoxygenases, catalytic and oligomerization domains"/>
    <property type="match status" value="1"/>
</dbReference>